<dbReference type="GO" id="GO:0005524">
    <property type="term" value="F:ATP binding"/>
    <property type="evidence" value="ECO:0007669"/>
    <property type="project" value="InterPro"/>
</dbReference>
<evidence type="ECO:0000313" key="4">
    <source>
        <dbReference type="EMBL" id="ALE52162.1"/>
    </source>
</evidence>
<dbReference type="Gene3D" id="3.50.30.10">
    <property type="entry name" value="Phosphohistidine domain"/>
    <property type="match status" value="1"/>
</dbReference>
<dbReference type="PANTHER" id="PTHR43615:SF1">
    <property type="entry name" value="PPDK_N DOMAIN-CONTAINING PROTEIN"/>
    <property type="match status" value="1"/>
</dbReference>
<dbReference type="InterPro" id="IPR013815">
    <property type="entry name" value="ATP_grasp_subdomain_1"/>
</dbReference>
<dbReference type="InterPro" id="IPR008279">
    <property type="entry name" value="PEP-util_enz_mobile_dom"/>
</dbReference>
<dbReference type="KEGG" id="tho:SP60_02260"/>
<feature type="domain" description="Pyruvate phosphate dikinase AMP/ATP-binding" evidence="3">
    <location>
        <begin position="38"/>
        <end position="136"/>
    </location>
</feature>
<dbReference type="STRING" id="1705394.SP60_02260"/>
<dbReference type="SUPFAM" id="SSF56059">
    <property type="entry name" value="Glutathione synthetase ATP-binding domain-like"/>
    <property type="match status" value="1"/>
</dbReference>
<dbReference type="InterPro" id="IPR002192">
    <property type="entry name" value="PPDK_AMP/ATP-bd"/>
</dbReference>
<evidence type="ECO:0000313" key="5">
    <source>
        <dbReference type="Proteomes" id="UP000058020"/>
    </source>
</evidence>
<keyword evidence="4" id="KW-0418">Kinase</keyword>
<dbReference type="Gene3D" id="3.30.1490.20">
    <property type="entry name" value="ATP-grasp fold, A domain"/>
    <property type="match status" value="1"/>
</dbReference>
<dbReference type="InterPro" id="IPR051549">
    <property type="entry name" value="PEP_Utilizing_Enz"/>
</dbReference>
<keyword evidence="4" id="KW-0808">Transferase</keyword>
<dbReference type="AlphaFoldDB" id="A0A0M4PK23"/>
<keyword evidence="4" id="KW-0670">Pyruvate</keyword>
<name>A0A0M4PK23_9GAMM</name>
<dbReference type="Pfam" id="PF00391">
    <property type="entry name" value="PEP-utilizers"/>
    <property type="match status" value="1"/>
</dbReference>
<dbReference type="GO" id="GO:0016301">
    <property type="term" value="F:kinase activity"/>
    <property type="evidence" value="ECO:0007669"/>
    <property type="project" value="UniProtKB-KW"/>
</dbReference>
<dbReference type="Gene3D" id="3.30.470.20">
    <property type="entry name" value="ATP-grasp fold, B domain"/>
    <property type="match status" value="1"/>
</dbReference>
<dbReference type="SUPFAM" id="SSF52009">
    <property type="entry name" value="Phosphohistidine domain"/>
    <property type="match status" value="1"/>
</dbReference>
<proteinExistence type="predicted"/>
<protein>
    <submittedName>
        <fullName evidence="4">Pyruvate phosphate dikinase</fullName>
    </submittedName>
</protein>
<accession>A0A0M4PK23</accession>
<dbReference type="EMBL" id="CP010552">
    <property type="protein sequence ID" value="ALE52162.1"/>
    <property type="molecule type" value="Genomic_DNA"/>
</dbReference>
<dbReference type="OrthoDB" id="3590125at2"/>
<evidence type="ECO:0000259" key="2">
    <source>
        <dbReference type="Pfam" id="PF00391"/>
    </source>
</evidence>
<dbReference type="Proteomes" id="UP000058020">
    <property type="component" value="Chromosome"/>
</dbReference>
<dbReference type="Pfam" id="PF01326">
    <property type="entry name" value="PPDK_N"/>
    <property type="match status" value="1"/>
</dbReference>
<keyword evidence="5" id="KW-1185">Reference proteome</keyword>
<gene>
    <name evidence="4" type="ORF">SP60_02260</name>
</gene>
<dbReference type="PANTHER" id="PTHR43615">
    <property type="entry name" value="PHOSPHOENOLPYRUVATE SYNTHASE-RELATED"/>
    <property type="match status" value="1"/>
</dbReference>
<evidence type="ECO:0000259" key="3">
    <source>
        <dbReference type="Pfam" id="PF01326"/>
    </source>
</evidence>
<dbReference type="RefSeq" id="WP_053951095.1">
    <property type="nucleotide sequence ID" value="NZ_CP010552.1"/>
</dbReference>
<reference evidence="4 5" key="1">
    <citation type="journal article" date="2015" name="Genome Announc.">
        <title>Genome Sequence of 'Candidatus Thioglobus autotrophica' Strain EF1, a Chemoautotroph from the SUP05 Clade of Marine Gammaproteobacteria.</title>
        <authorList>
            <person name="Shah V."/>
            <person name="Morris R.M."/>
        </authorList>
    </citation>
    <scope>NUCLEOTIDE SEQUENCE [LARGE SCALE GENOMIC DNA]</scope>
    <source>
        <strain evidence="4 5">EF1</strain>
    </source>
</reference>
<dbReference type="InterPro" id="IPR036637">
    <property type="entry name" value="Phosphohistidine_dom_sf"/>
</dbReference>
<sequence>MGSKSDTLRNVQTRVSIFVVPNFISFYIKAYDFSKVVDLIRKNVKSSKLVIRSSAEDEDTNSSSSAGEYDSVLNIPLDSPEEIRKGVQTVISSYKKKRQILPNDEVMVQEMVQNINMSGVVFTHDLNTGAPYYVINYDDESGLTDTVTSGNGEYSNRTIFIHRNSINKLRSERFIKLLQAVQDLEQVMNSQFLDIEFALGKDLTPYLLQVRAITTQPNWDRSITNAIDTTLHGVQLFVKNKFERYRKIYGEVTVFGQMPDWNPIEMIGRAPRALASSLYQTLITDSAWSKARSIMGYMTSTGEPLMVMLSGQPFIDTRLSFNSYLPKNTNPLIAKKLVNHWIGRLKDNPELHDKVEFGIAITTYSFDIDKKINNLIGDALSATEKGEFRRLHVQHTKKLIGGNGNGSINCALSKVDSLSKKYSKVDFVAQKDIFNLYSMVDDCVQLGTIPFSILARHGFIAKTILLSFEQESILTSAEINEIQSGVHTVASELVDDMHSLHLGRISNSDFMGKYGHLRPGTYDIKSHRYDQMSSISTGCIPNHQEENVKQFELSDVQRKKINQLLEKDGFDTINADDLLKYIHDAIIGREYGKFVFTRILSNILELIANFAEDNGLSRDEISHVPLASLLKVLKESDEKSIEDQLRCIYVQEENKHNISASIRLPQVLTDEAGVHIVPFQVSHPNFITHKEVTAPFVFLDSRTDGVLIKEKIVVIEGADPGFDWIFSQKISGLITKYGGANSHMAIRCAEFGVPAAIGCGEQRFNSLTKANRVHLDCAAGIVSPLY</sequence>
<organism evidence="4 5">
    <name type="scientific">Candidatus Thioglobus autotrophicus</name>
    <dbReference type="NCBI Taxonomy" id="1705394"/>
    <lineage>
        <taxon>Bacteria</taxon>
        <taxon>Pseudomonadati</taxon>
        <taxon>Pseudomonadota</taxon>
        <taxon>Gammaproteobacteria</taxon>
        <taxon>Candidatus Pseudothioglobaceae</taxon>
        <taxon>Candidatus Thioglobus</taxon>
    </lineage>
</organism>
<dbReference type="PATRIC" id="fig|1705394.5.peg.457"/>
<evidence type="ECO:0000256" key="1">
    <source>
        <dbReference type="SAM" id="MobiDB-lite"/>
    </source>
</evidence>
<feature type="domain" description="PEP-utilising enzyme mobile" evidence="2">
    <location>
        <begin position="710"/>
        <end position="780"/>
    </location>
</feature>
<dbReference type="NCBIfam" id="NF004508">
    <property type="entry name" value="PRK05849.1"/>
    <property type="match status" value="1"/>
</dbReference>
<feature type="region of interest" description="Disordered" evidence="1">
    <location>
        <begin position="52"/>
        <end position="72"/>
    </location>
</feature>